<sequence length="222" mass="24583">MSEEDRLAQYRDDLAGAERKASQTVILGRAQTFMAIGMVGFFVSLFLPHSGEVIGLDVLFYSDTAQKFVTTMPERIYVWLGVIGVVLLNIGTIVSRSSLIALMAWFFSGATLFYSIFAIWMRQSRPPTEPGVGPSFGLILGAISVCIVVIAYSFVVLRRSTFQKALAEARVAEKKDDAVAEVQESILAAGRQTELIDDRRSRRKRARRPDSPNDETPSPQSE</sequence>
<keyword evidence="2" id="KW-0472">Membrane</keyword>
<evidence type="ECO:0000256" key="2">
    <source>
        <dbReference type="SAM" id="Phobius"/>
    </source>
</evidence>
<evidence type="ECO:0000313" key="4">
    <source>
        <dbReference type="Proteomes" id="UP000320791"/>
    </source>
</evidence>
<keyword evidence="2" id="KW-1133">Transmembrane helix</keyword>
<feature type="region of interest" description="Disordered" evidence="1">
    <location>
        <begin position="193"/>
        <end position="222"/>
    </location>
</feature>
<dbReference type="RefSeq" id="WP_146323720.1">
    <property type="nucleotide sequence ID" value="NZ_BAABLR010000015.1"/>
</dbReference>
<feature type="transmembrane region" description="Helical" evidence="2">
    <location>
        <begin position="102"/>
        <end position="121"/>
    </location>
</feature>
<dbReference type="EMBL" id="VOHM01000005">
    <property type="protein sequence ID" value="TWT26902.1"/>
    <property type="molecule type" value="Genomic_DNA"/>
</dbReference>
<feature type="transmembrane region" description="Helical" evidence="2">
    <location>
        <begin position="76"/>
        <end position="95"/>
    </location>
</feature>
<comment type="caution">
    <text evidence="3">The sequence shown here is derived from an EMBL/GenBank/DDBJ whole genome shotgun (WGS) entry which is preliminary data.</text>
</comment>
<organism evidence="3 4">
    <name type="scientific">Corynebacterium canis</name>
    <dbReference type="NCBI Taxonomy" id="679663"/>
    <lineage>
        <taxon>Bacteria</taxon>
        <taxon>Bacillati</taxon>
        <taxon>Actinomycetota</taxon>
        <taxon>Actinomycetes</taxon>
        <taxon>Mycobacteriales</taxon>
        <taxon>Corynebacteriaceae</taxon>
        <taxon>Corynebacterium</taxon>
    </lineage>
</organism>
<proteinExistence type="predicted"/>
<keyword evidence="4" id="KW-1185">Reference proteome</keyword>
<evidence type="ECO:0000256" key="1">
    <source>
        <dbReference type="SAM" id="MobiDB-lite"/>
    </source>
</evidence>
<gene>
    <name evidence="3" type="ORF">FRX94_03405</name>
</gene>
<evidence type="ECO:0000313" key="3">
    <source>
        <dbReference type="EMBL" id="TWT26902.1"/>
    </source>
</evidence>
<protein>
    <submittedName>
        <fullName evidence="3">Uncharacterized protein</fullName>
    </submittedName>
</protein>
<name>A0A5C5UMJ2_9CORY</name>
<accession>A0A5C5UMJ2</accession>
<feature type="transmembrane region" description="Helical" evidence="2">
    <location>
        <begin position="136"/>
        <end position="157"/>
    </location>
</feature>
<dbReference type="Proteomes" id="UP000320791">
    <property type="component" value="Unassembled WGS sequence"/>
</dbReference>
<feature type="transmembrane region" description="Helical" evidence="2">
    <location>
        <begin position="26"/>
        <end position="47"/>
    </location>
</feature>
<dbReference type="OrthoDB" id="4773013at2"/>
<reference evidence="3 4" key="1">
    <citation type="submission" date="2019-08" db="EMBL/GenBank/DDBJ databases">
        <authorList>
            <person name="Lei W."/>
        </authorList>
    </citation>
    <scope>NUCLEOTIDE SEQUENCE [LARGE SCALE GENOMIC DNA]</scope>
    <source>
        <strain evidence="3 4">CCUG 58627</strain>
    </source>
</reference>
<keyword evidence="2" id="KW-0812">Transmembrane</keyword>
<dbReference type="AlphaFoldDB" id="A0A5C5UMJ2"/>